<dbReference type="EMBL" id="LWQT01000066">
    <property type="protein sequence ID" value="OAN49171.1"/>
    <property type="molecule type" value="Genomic_DNA"/>
</dbReference>
<dbReference type="OrthoDB" id="341858at2"/>
<proteinExistence type="inferred from homology"/>
<dbReference type="Gene3D" id="3.40.640.10">
    <property type="entry name" value="Type I PLP-dependent aspartate aminotransferase-like (Major domain)"/>
    <property type="match status" value="1"/>
</dbReference>
<sequence>MITTAPLPLYADLGRALGGATAGISPWLKPWDSGLLSPRSAWSLAAIASAISRRQGLPPRVLLPGWICNQSLWPLRRMGAELLFLPVRPDGAMEWETAEALGSLDMVVVVHPFGCPARLDAARDFANRRGALLVEDAAHCLMPGPGIHESGDVVLYSPHKLVATPAGGVIAIRPRAEAWADAIAEELGDMTMSPPEAANEWRWLARRLAQTLIPDALRPLLPQGGQADFASDPPTIAMEPPLAPSRLAQRLLDARDLEAEATRRRDNETALRELVAPLADLRPLFPAGDWIPYRMALRAASPKAAAERYRALRAARLPVETWPDMAPEVTADPCHGAGAVALRSSVLLLPVHGALDPKRLASAYGKVLR</sequence>
<dbReference type="InterPro" id="IPR000653">
    <property type="entry name" value="DegT/StrS_aminotransferase"/>
</dbReference>
<dbReference type="SUPFAM" id="SSF53383">
    <property type="entry name" value="PLP-dependent transferases"/>
    <property type="match status" value="1"/>
</dbReference>
<keyword evidence="1" id="KW-0663">Pyridoxal phosphate</keyword>
<dbReference type="RefSeq" id="WP_068493541.1">
    <property type="nucleotide sequence ID" value="NZ_LWQT01000066.1"/>
</dbReference>
<keyword evidence="3" id="KW-1185">Reference proteome</keyword>
<dbReference type="STRING" id="1285242.A6A04_03390"/>
<dbReference type="InterPro" id="IPR015421">
    <property type="entry name" value="PyrdxlP-dep_Trfase_major"/>
</dbReference>
<reference evidence="2 3" key="1">
    <citation type="submission" date="2016-04" db="EMBL/GenBank/DDBJ databases">
        <title>Draft genome sequence of freshwater magnetotactic bacteria Magnetospirillum marisnigri SP-1 and Magnetospirillum moscoviense BB-1.</title>
        <authorList>
            <person name="Koziaeva V."/>
            <person name="Dziuba M.V."/>
            <person name="Ivanov T.M."/>
            <person name="Kuznetsov B."/>
            <person name="Grouzdev D.S."/>
        </authorList>
    </citation>
    <scope>NUCLEOTIDE SEQUENCE [LARGE SCALE GENOMIC DNA]</scope>
    <source>
        <strain evidence="2 3">SP-1</strain>
    </source>
</reference>
<comment type="similarity">
    <text evidence="1">Belongs to the DegT/DnrJ/EryC1 family.</text>
</comment>
<dbReference type="Pfam" id="PF01041">
    <property type="entry name" value="DegT_DnrJ_EryC1"/>
    <property type="match status" value="1"/>
</dbReference>
<gene>
    <name evidence="2" type="ORF">A6A04_03390</name>
</gene>
<name>A0A178MKB3_9PROT</name>
<evidence type="ECO:0000256" key="1">
    <source>
        <dbReference type="RuleBase" id="RU004508"/>
    </source>
</evidence>
<protein>
    <submittedName>
        <fullName evidence="2">Uncharacterized protein</fullName>
    </submittedName>
</protein>
<comment type="caution">
    <text evidence="2">The sequence shown here is derived from an EMBL/GenBank/DDBJ whole genome shotgun (WGS) entry which is preliminary data.</text>
</comment>
<dbReference type="Proteomes" id="UP000078428">
    <property type="component" value="Unassembled WGS sequence"/>
</dbReference>
<organism evidence="2 3">
    <name type="scientific">Paramagnetospirillum marisnigri</name>
    <dbReference type="NCBI Taxonomy" id="1285242"/>
    <lineage>
        <taxon>Bacteria</taxon>
        <taxon>Pseudomonadati</taxon>
        <taxon>Pseudomonadota</taxon>
        <taxon>Alphaproteobacteria</taxon>
        <taxon>Rhodospirillales</taxon>
        <taxon>Magnetospirillaceae</taxon>
        <taxon>Paramagnetospirillum</taxon>
    </lineage>
</organism>
<dbReference type="InterPro" id="IPR015424">
    <property type="entry name" value="PyrdxlP-dep_Trfase"/>
</dbReference>
<dbReference type="AlphaFoldDB" id="A0A178MKB3"/>
<evidence type="ECO:0000313" key="2">
    <source>
        <dbReference type="EMBL" id="OAN49171.1"/>
    </source>
</evidence>
<evidence type="ECO:0000313" key="3">
    <source>
        <dbReference type="Proteomes" id="UP000078428"/>
    </source>
</evidence>
<accession>A0A178MKB3</accession>